<dbReference type="InterPro" id="IPR015791">
    <property type="entry name" value="Antimic/Inh_G_crystallin-like"/>
</dbReference>
<evidence type="ECO:0000256" key="1">
    <source>
        <dbReference type="SAM" id="SignalP"/>
    </source>
</evidence>
<dbReference type="EMBL" id="SAUN01000001">
    <property type="protein sequence ID" value="RVX41061.1"/>
    <property type="molecule type" value="Genomic_DNA"/>
</dbReference>
<keyword evidence="4" id="KW-1185">Reference proteome</keyword>
<organism evidence="3 4">
    <name type="scientific">Nonomuraea polychroma</name>
    <dbReference type="NCBI Taxonomy" id="46176"/>
    <lineage>
        <taxon>Bacteria</taxon>
        <taxon>Bacillati</taxon>
        <taxon>Actinomycetota</taxon>
        <taxon>Actinomycetes</taxon>
        <taxon>Streptosporangiales</taxon>
        <taxon>Streptosporangiaceae</taxon>
        <taxon>Nonomuraea</taxon>
    </lineage>
</organism>
<dbReference type="AlphaFoldDB" id="A0A438M5X4"/>
<dbReference type="Pfam" id="PF09076">
    <property type="entry name" value="Crystall_2"/>
    <property type="match status" value="1"/>
</dbReference>
<feature type="signal peptide" evidence="1">
    <location>
        <begin position="1"/>
        <end position="39"/>
    </location>
</feature>
<sequence length="132" mass="14331">MNQTLKRTLQVVRKTLTAGAAVALSAATLTLITAAPAHAAVGRVPCDGQIHAWVKTKDGHNLCFRGTGVLDVAIYNIGLVSSRDRWVTVYYIRNAGGPVEGQLIPPITRPDLGFHVWPEMVTHIHMITRIAI</sequence>
<keyword evidence="1" id="KW-0732">Signal</keyword>
<evidence type="ECO:0000313" key="3">
    <source>
        <dbReference type="EMBL" id="RVX41061.1"/>
    </source>
</evidence>
<dbReference type="InterPro" id="IPR015161">
    <property type="entry name" value="Sklp_toxin_b/g_crystallin"/>
</dbReference>
<proteinExistence type="predicted"/>
<evidence type="ECO:0000259" key="2">
    <source>
        <dbReference type="Pfam" id="PF09076"/>
    </source>
</evidence>
<evidence type="ECO:0000313" key="4">
    <source>
        <dbReference type="Proteomes" id="UP000284824"/>
    </source>
</evidence>
<feature type="chain" id="PRO_5019539038" description="Streptomyces killer toxin-like beta/gamma crystallin domain-containing protein" evidence="1">
    <location>
        <begin position="40"/>
        <end position="132"/>
    </location>
</feature>
<name>A0A438M5X4_9ACTN</name>
<accession>A0A438M5X4</accession>
<dbReference type="OrthoDB" id="4244810at2"/>
<dbReference type="RefSeq" id="WP_127933357.1">
    <property type="nucleotide sequence ID" value="NZ_SAUN01000001.1"/>
</dbReference>
<dbReference type="Gene3D" id="2.60.20.30">
    <property type="match status" value="1"/>
</dbReference>
<dbReference type="Proteomes" id="UP000284824">
    <property type="component" value="Unassembled WGS sequence"/>
</dbReference>
<comment type="caution">
    <text evidence="3">The sequence shown here is derived from an EMBL/GenBank/DDBJ whole genome shotgun (WGS) entry which is preliminary data.</text>
</comment>
<gene>
    <name evidence="3" type="ORF">EDD27_3520</name>
</gene>
<reference evidence="3 4" key="1">
    <citation type="submission" date="2019-01" db="EMBL/GenBank/DDBJ databases">
        <title>Sequencing the genomes of 1000 actinobacteria strains.</title>
        <authorList>
            <person name="Klenk H.-P."/>
        </authorList>
    </citation>
    <scope>NUCLEOTIDE SEQUENCE [LARGE SCALE GENOMIC DNA]</scope>
    <source>
        <strain evidence="3 4">DSM 43925</strain>
    </source>
</reference>
<feature type="domain" description="Streptomyces killer toxin-like beta/gamma crystallin" evidence="2">
    <location>
        <begin position="53"/>
        <end position="94"/>
    </location>
</feature>
<protein>
    <recommendedName>
        <fullName evidence="2">Streptomyces killer toxin-like beta/gamma crystallin domain-containing protein</fullName>
    </recommendedName>
</protein>